<comment type="catalytic activity">
    <reaction evidence="6">
        <text>RX + glutathione = an S-substituted glutathione + a halide anion + H(+)</text>
        <dbReference type="Rhea" id="RHEA:16437"/>
        <dbReference type="ChEBI" id="CHEBI:15378"/>
        <dbReference type="ChEBI" id="CHEBI:16042"/>
        <dbReference type="ChEBI" id="CHEBI:17792"/>
        <dbReference type="ChEBI" id="CHEBI:57925"/>
        <dbReference type="ChEBI" id="CHEBI:90779"/>
        <dbReference type="EC" id="2.5.1.18"/>
    </reaction>
</comment>
<evidence type="ECO:0000256" key="6">
    <source>
        <dbReference type="ARBA" id="ARBA00047960"/>
    </source>
</evidence>
<dbReference type="AlphaFoldDB" id="A0AAD9WTM6"/>
<dbReference type="GO" id="GO:0006749">
    <property type="term" value="P:glutathione metabolic process"/>
    <property type="evidence" value="ECO:0007669"/>
    <property type="project" value="InterPro"/>
</dbReference>
<dbReference type="GO" id="GO:0009407">
    <property type="term" value="P:toxin catabolic process"/>
    <property type="evidence" value="ECO:0007669"/>
    <property type="project" value="UniProtKB-ARBA"/>
</dbReference>
<dbReference type="GO" id="GO:0004364">
    <property type="term" value="F:glutathione transferase activity"/>
    <property type="evidence" value="ECO:0007669"/>
    <property type="project" value="UniProtKB-EC"/>
</dbReference>
<dbReference type="Gene3D" id="3.40.30.10">
    <property type="entry name" value="Glutaredoxin"/>
    <property type="match status" value="1"/>
</dbReference>
<keyword evidence="11" id="KW-1185">Reference proteome</keyword>
<comment type="caution">
    <text evidence="10">The sequence shown here is derived from an EMBL/GenBank/DDBJ whole genome shotgun (WGS) entry which is preliminary data.</text>
</comment>
<keyword evidence="3" id="KW-0216">Detoxification</keyword>
<evidence type="ECO:0000256" key="5">
    <source>
        <dbReference type="ARBA" id="ARBA00025743"/>
    </source>
</evidence>
<dbReference type="EMBL" id="JANJYI010000007">
    <property type="protein sequence ID" value="KAK2642002.1"/>
    <property type="molecule type" value="Genomic_DNA"/>
</dbReference>
<dbReference type="InterPro" id="IPR045073">
    <property type="entry name" value="Omega/Tau-like"/>
</dbReference>
<dbReference type="CDD" id="cd03185">
    <property type="entry name" value="GST_C_Tau"/>
    <property type="match status" value="1"/>
</dbReference>
<dbReference type="InterPro" id="IPR045074">
    <property type="entry name" value="GST_C_Tau"/>
</dbReference>
<feature type="transmembrane region" description="Helical" evidence="7">
    <location>
        <begin position="134"/>
        <end position="156"/>
    </location>
</feature>
<evidence type="ECO:0000256" key="4">
    <source>
        <dbReference type="ARBA" id="ARBA00022679"/>
    </source>
</evidence>
<dbReference type="Pfam" id="PF02798">
    <property type="entry name" value="GST_N"/>
    <property type="match status" value="1"/>
</dbReference>
<comment type="subcellular location">
    <subcellularLocation>
        <location evidence="1">Cytoplasm</location>
        <location evidence="1">Cytosol</location>
    </subcellularLocation>
</comment>
<evidence type="ECO:0000256" key="3">
    <source>
        <dbReference type="ARBA" id="ARBA00022575"/>
    </source>
</evidence>
<reference evidence="10" key="1">
    <citation type="journal article" date="2023" name="Plant J.">
        <title>Genome sequences and population genomics provide insights into the demographic history, inbreeding, and mutation load of two 'living fossil' tree species of Dipteronia.</title>
        <authorList>
            <person name="Feng Y."/>
            <person name="Comes H.P."/>
            <person name="Chen J."/>
            <person name="Zhu S."/>
            <person name="Lu R."/>
            <person name="Zhang X."/>
            <person name="Li P."/>
            <person name="Qiu J."/>
            <person name="Olsen K.M."/>
            <person name="Qiu Y."/>
        </authorList>
    </citation>
    <scope>NUCLEOTIDE SEQUENCE</scope>
    <source>
        <strain evidence="10">KIB01</strain>
    </source>
</reference>
<evidence type="ECO:0000259" key="9">
    <source>
        <dbReference type="PROSITE" id="PS50405"/>
    </source>
</evidence>
<dbReference type="PROSITE" id="PS50404">
    <property type="entry name" value="GST_NTER"/>
    <property type="match status" value="1"/>
</dbReference>
<dbReference type="Proteomes" id="UP001280121">
    <property type="component" value="Unassembled WGS sequence"/>
</dbReference>
<dbReference type="InterPro" id="IPR010987">
    <property type="entry name" value="Glutathione-S-Trfase_C-like"/>
</dbReference>
<evidence type="ECO:0000256" key="2">
    <source>
        <dbReference type="ARBA" id="ARBA00012452"/>
    </source>
</evidence>
<feature type="domain" description="GST C-terminal" evidence="9">
    <location>
        <begin position="78"/>
        <end position="162"/>
    </location>
</feature>
<organism evidence="10 11">
    <name type="scientific">Dipteronia dyeriana</name>
    <dbReference type="NCBI Taxonomy" id="168575"/>
    <lineage>
        <taxon>Eukaryota</taxon>
        <taxon>Viridiplantae</taxon>
        <taxon>Streptophyta</taxon>
        <taxon>Embryophyta</taxon>
        <taxon>Tracheophyta</taxon>
        <taxon>Spermatophyta</taxon>
        <taxon>Magnoliopsida</taxon>
        <taxon>eudicotyledons</taxon>
        <taxon>Gunneridae</taxon>
        <taxon>Pentapetalae</taxon>
        <taxon>rosids</taxon>
        <taxon>malvids</taxon>
        <taxon>Sapindales</taxon>
        <taxon>Sapindaceae</taxon>
        <taxon>Hippocastanoideae</taxon>
        <taxon>Acereae</taxon>
        <taxon>Dipteronia</taxon>
    </lineage>
</organism>
<evidence type="ECO:0000313" key="10">
    <source>
        <dbReference type="EMBL" id="KAK2642002.1"/>
    </source>
</evidence>
<dbReference type="PROSITE" id="PS50405">
    <property type="entry name" value="GST_CTER"/>
    <property type="match status" value="1"/>
</dbReference>
<feature type="domain" description="GST N-terminal" evidence="8">
    <location>
        <begin position="23"/>
        <end position="133"/>
    </location>
</feature>
<protein>
    <recommendedName>
        <fullName evidence="2">glutathione transferase</fullName>
        <ecNumber evidence="2">2.5.1.18</ecNumber>
    </recommendedName>
</protein>
<dbReference type="SUPFAM" id="SSF47616">
    <property type="entry name" value="GST C-terminal domain-like"/>
    <property type="match status" value="1"/>
</dbReference>
<sequence length="162" mass="18612">MQKNNTPSTLQLTETCRTSTMAEELKLYGMWASPFGQRIELALKLKGVPYECIEEDLSNKSPSLVKYNPVHMKVPVLDSYQRAMARFWARFIDEKILPTVWKANFCEGEETELVIEEVRKHIKILEKELNGKDFFGGSSIGFVDIAGIVVAFWFQLTQDVWS</sequence>
<comment type="similarity">
    <text evidence="5">Belongs to the GST superfamily. Tau family.</text>
</comment>
<dbReference type="PANTHER" id="PTHR11260:SF676">
    <property type="entry name" value="GLUTATHIONE S-TRANSFERASE U8"/>
    <property type="match status" value="1"/>
</dbReference>
<evidence type="ECO:0000313" key="11">
    <source>
        <dbReference type="Proteomes" id="UP001280121"/>
    </source>
</evidence>
<dbReference type="Gene3D" id="1.20.1050.10">
    <property type="match status" value="1"/>
</dbReference>
<dbReference type="InterPro" id="IPR036282">
    <property type="entry name" value="Glutathione-S-Trfase_C_sf"/>
</dbReference>
<dbReference type="SUPFAM" id="SSF52833">
    <property type="entry name" value="Thioredoxin-like"/>
    <property type="match status" value="1"/>
</dbReference>
<keyword evidence="7" id="KW-1133">Transmembrane helix</keyword>
<dbReference type="Pfam" id="PF00043">
    <property type="entry name" value="GST_C"/>
    <property type="match status" value="1"/>
</dbReference>
<keyword evidence="4" id="KW-0808">Transferase</keyword>
<evidence type="ECO:0000259" key="8">
    <source>
        <dbReference type="PROSITE" id="PS50404"/>
    </source>
</evidence>
<keyword evidence="7" id="KW-0472">Membrane</keyword>
<evidence type="ECO:0000256" key="7">
    <source>
        <dbReference type="SAM" id="Phobius"/>
    </source>
</evidence>
<dbReference type="InterPro" id="IPR004046">
    <property type="entry name" value="GST_C"/>
</dbReference>
<name>A0AAD9WTM6_9ROSI</name>
<dbReference type="InterPro" id="IPR004045">
    <property type="entry name" value="Glutathione_S-Trfase_N"/>
</dbReference>
<dbReference type="PANTHER" id="PTHR11260">
    <property type="entry name" value="GLUTATHIONE S-TRANSFERASE, GST, SUPERFAMILY, GST DOMAIN CONTAINING"/>
    <property type="match status" value="1"/>
</dbReference>
<dbReference type="InterPro" id="IPR036249">
    <property type="entry name" value="Thioredoxin-like_sf"/>
</dbReference>
<keyword evidence="7" id="KW-0812">Transmembrane</keyword>
<dbReference type="GO" id="GO:0005829">
    <property type="term" value="C:cytosol"/>
    <property type="evidence" value="ECO:0007669"/>
    <property type="project" value="UniProtKB-SubCell"/>
</dbReference>
<proteinExistence type="inferred from homology"/>
<evidence type="ECO:0000256" key="1">
    <source>
        <dbReference type="ARBA" id="ARBA00004514"/>
    </source>
</evidence>
<gene>
    <name evidence="10" type="ORF">Ddye_023765</name>
</gene>
<dbReference type="EC" id="2.5.1.18" evidence="2"/>
<accession>A0AAD9WTM6</accession>